<evidence type="ECO:0000256" key="1">
    <source>
        <dbReference type="SAM" id="MobiDB-lite"/>
    </source>
</evidence>
<accession>A0A5J4ZMA3</accession>
<protein>
    <submittedName>
        <fullName evidence="2">Uncharacterized protein</fullName>
    </submittedName>
</protein>
<dbReference type="AlphaFoldDB" id="A0A5J4ZMA3"/>
<evidence type="ECO:0000313" key="3">
    <source>
        <dbReference type="Proteomes" id="UP000325577"/>
    </source>
</evidence>
<feature type="compositionally biased region" description="Basic and acidic residues" evidence="1">
    <location>
        <begin position="155"/>
        <end position="165"/>
    </location>
</feature>
<name>A0A5J4ZMA3_9ASTE</name>
<proteinExistence type="predicted"/>
<dbReference type="Proteomes" id="UP000325577">
    <property type="component" value="Linkage Group LG6"/>
</dbReference>
<reference evidence="2 3" key="1">
    <citation type="submission" date="2019-09" db="EMBL/GenBank/DDBJ databases">
        <title>A chromosome-level genome assembly of the Chinese tupelo Nyssa sinensis.</title>
        <authorList>
            <person name="Yang X."/>
            <person name="Kang M."/>
            <person name="Yang Y."/>
            <person name="Xiong H."/>
            <person name="Wang M."/>
            <person name="Zhang Z."/>
            <person name="Wang Z."/>
            <person name="Wu H."/>
            <person name="Ma T."/>
            <person name="Liu J."/>
            <person name="Xi Z."/>
        </authorList>
    </citation>
    <scope>NUCLEOTIDE SEQUENCE [LARGE SCALE GENOMIC DNA]</scope>
    <source>
        <strain evidence="2">J267</strain>
        <tissue evidence="2">Leaf</tissue>
    </source>
</reference>
<organism evidence="2 3">
    <name type="scientific">Nyssa sinensis</name>
    <dbReference type="NCBI Taxonomy" id="561372"/>
    <lineage>
        <taxon>Eukaryota</taxon>
        <taxon>Viridiplantae</taxon>
        <taxon>Streptophyta</taxon>
        <taxon>Embryophyta</taxon>
        <taxon>Tracheophyta</taxon>
        <taxon>Spermatophyta</taxon>
        <taxon>Magnoliopsida</taxon>
        <taxon>eudicotyledons</taxon>
        <taxon>Gunneridae</taxon>
        <taxon>Pentapetalae</taxon>
        <taxon>asterids</taxon>
        <taxon>Cornales</taxon>
        <taxon>Nyssaceae</taxon>
        <taxon>Nyssa</taxon>
    </lineage>
</organism>
<sequence length="174" mass="19536">MCFLVAVQQLEVVHGSNSCSRGCGCYREWGFSDGAVGGLVKLPGVPKGLGLVFLLLVVNEAALVVKDDELEGISSTVNNTERFWIRDRIWILGEYGLSNSKIACLLEDSPQFRPWRHCSRVVVQQKMIKGSVSVQQRREVVAETARWINQKDKRISEATDKEENSRNSLEVQQN</sequence>
<gene>
    <name evidence="2" type="ORF">F0562_013325</name>
</gene>
<feature type="region of interest" description="Disordered" evidence="1">
    <location>
        <begin position="155"/>
        <end position="174"/>
    </location>
</feature>
<dbReference type="EMBL" id="CM018049">
    <property type="protein sequence ID" value="KAA8519069.1"/>
    <property type="molecule type" value="Genomic_DNA"/>
</dbReference>
<keyword evidence="3" id="KW-1185">Reference proteome</keyword>
<evidence type="ECO:0000313" key="2">
    <source>
        <dbReference type="EMBL" id="KAA8519069.1"/>
    </source>
</evidence>